<evidence type="ECO:0000313" key="2">
    <source>
        <dbReference type="EMBL" id="RCV39601.1"/>
    </source>
</evidence>
<organism evidence="3 4">
    <name type="scientific">Setaria italica</name>
    <name type="common">Foxtail millet</name>
    <name type="synonym">Panicum italicum</name>
    <dbReference type="NCBI Taxonomy" id="4555"/>
    <lineage>
        <taxon>Eukaryota</taxon>
        <taxon>Viridiplantae</taxon>
        <taxon>Streptophyta</taxon>
        <taxon>Embryophyta</taxon>
        <taxon>Tracheophyta</taxon>
        <taxon>Spermatophyta</taxon>
        <taxon>Magnoliopsida</taxon>
        <taxon>Liliopsida</taxon>
        <taxon>Poales</taxon>
        <taxon>Poaceae</taxon>
        <taxon>PACMAD clade</taxon>
        <taxon>Panicoideae</taxon>
        <taxon>Panicodae</taxon>
        <taxon>Paniceae</taxon>
        <taxon>Cenchrinae</taxon>
        <taxon>Setaria</taxon>
    </lineage>
</organism>
<proteinExistence type="predicted"/>
<evidence type="ECO:0000256" key="1">
    <source>
        <dbReference type="SAM" id="Phobius"/>
    </source>
</evidence>
<evidence type="ECO:0000313" key="4">
    <source>
        <dbReference type="Proteomes" id="UP000004995"/>
    </source>
</evidence>
<keyword evidence="4" id="KW-1185">Reference proteome</keyword>
<name>K3ZMA6_SETIT</name>
<dbReference type="Pfam" id="PF03140">
    <property type="entry name" value="DUF247"/>
    <property type="match status" value="1"/>
</dbReference>
<dbReference type="EnsemblPlants" id="KQK95861">
    <property type="protein sequence ID" value="KQK95861"/>
    <property type="gene ID" value="SETIT_027720mg"/>
</dbReference>
<dbReference type="PANTHER" id="PTHR31549">
    <property type="entry name" value="PROTEIN, PUTATIVE (DUF247)-RELATED-RELATED"/>
    <property type="match status" value="1"/>
</dbReference>
<reference evidence="3" key="3">
    <citation type="submission" date="2018-08" db="UniProtKB">
        <authorList>
            <consortium name="EnsemblPlants"/>
        </authorList>
    </citation>
    <scope>IDENTIFICATION</scope>
    <source>
        <strain evidence="3">Yugu1</strain>
    </source>
</reference>
<dbReference type="eggNOG" id="ENOG502RRN7">
    <property type="taxonomic scope" value="Eukaryota"/>
</dbReference>
<keyword evidence="1" id="KW-0472">Membrane</keyword>
<dbReference type="EMBL" id="CM003535">
    <property type="protein sequence ID" value="RCV39601.1"/>
    <property type="molecule type" value="Genomic_DNA"/>
</dbReference>
<feature type="transmembrane region" description="Helical" evidence="1">
    <location>
        <begin position="476"/>
        <end position="496"/>
    </location>
</feature>
<keyword evidence="1" id="KW-0812">Transmembrane</keyword>
<reference evidence="2 4" key="1">
    <citation type="journal article" date="2012" name="Nat. Biotechnol.">
        <title>Reference genome sequence of the model plant Setaria.</title>
        <authorList>
            <person name="Bennetzen J.L."/>
            <person name="Schmutz J."/>
            <person name="Wang H."/>
            <person name="Percifield R."/>
            <person name="Hawkins J."/>
            <person name="Pontaroli A.C."/>
            <person name="Estep M."/>
            <person name="Feng L."/>
            <person name="Vaughn J.N."/>
            <person name="Grimwood J."/>
            <person name="Jenkins J."/>
            <person name="Barry K."/>
            <person name="Lindquist E."/>
            <person name="Hellsten U."/>
            <person name="Deshpande S."/>
            <person name="Wang X."/>
            <person name="Wu X."/>
            <person name="Mitros T."/>
            <person name="Triplett J."/>
            <person name="Yang X."/>
            <person name="Ye C.Y."/>
            <person name="Mauro-Herrera M."/>
            <person name="Wang L."/>
            <person name="Li P."/>
            <person name="Sharma M."/>
            <person name="Sharma R."/>
            <person name="Ronald P.C."/>
            <person name="Panaud O."/>
            <person name="Kellogg E.A."/>
            <person name="Brutnell T.P."/>
            <person name="Doust A.N."/>
            <person name="Tuskan G.A."/>
            <person name="Rokhsar D."/>
            <person name="Devos K.M."/>
        </authorList>
    </citation>
    <scope>NUCLEOTIDE SEQUENCE [LARGE SCALE GENOMIC DNA]</scope>
    <source>
        <strain evidence="4">cv. Yugu1</strain>
        <strain evidence="2">Yugu1</strain>
    </source>
</reference>
<accession>K3ZMA6</accession>
<reference evidence="2" key="2">
    <citation type="submission" date="2015-07" db="EMBL/GenBank/DDBJ databases">
        <authorList>
            <person name="Noorani M."/>
        </authorList>
    </citation>
    <scope>NUCLEOTIDE SEQUENCE</scope>
    <source>
        <strain evidence="2">Yugu1</strain>
    </source>
</reference>
<gene>
    <name evidence="2" type="ORF">SETIT_8G237100v2</name>
</gene>
<dbReference type="Proteomes" id="UP000004995">
    <property type="component" value="Unassembled WGS sequence"/>
</dbReference>
<dbReference type="OrthoDB" id="681545at2759"/>
<dbReference type="AlphaFoldDB" id="K3ZMA6"/>
<dbReference type="STRING" id="4555.K3ZMA6"/>
<dbReference type="InterPro" id="IPR004158">
    <property type="entry name" value="DUF247_pln"/>
</dbReference>
<dbReference type="Gramene" id="KQK95861">
    <property type="protein sequence ID" value="KQK95861"/>
    <property type="gene ID" value="SETIT_027720mg"/>
</dbReference>
<sequence>MEQPAAAAWAPCEFQLANWSIDQEPAAAGLPAVEYYASIDIPAGTCCLEEASVPDQYYYYSAASQHNATSDHDQKAVKISNDSRAQSVAHKVMGEFKEDIDMKEVKMHRYPACLVDLDESYTVPRIVAIGPYHHGKEHLKPAEKVKHVAACHCVRQSGRLLEELYGAFLPVADYTRDRHFYDRDVMAGINHEDFRHMMFFDACFLVQYMLIFHGTGDVDESLNGFLRPNRSDIFHDVMLLENQLPWHVVETVRFVRSARTCMLQDDHSEPAQQQTFIWYDSYRPPHLLGLVRYHIVGRGDIEKIESKPYIKYSFSAMELAEIGITLSANKTMQLLDMRLNQEGTGLFPELSLAPLSLDRDRASYLVNMAALELCTVQSFMAKKQDEEDSAVCSYLLLLAKLVYREEDVHELRVRGLLLGGGGLTNEEALRFFTGLQGLRRGPYYFRVMDQIQIYRGECKGIKTKLHGFFHNHKKTIAAVASGVVSVGGIIGTLLSIKNTL</sequence>
<evidence type="ECO:0000313" key="3">
    <source>
        <dbReference type="EnsemblPlants" id="KQK95861"/>
    </source>
</evidence>
<dbReference type="EMBL" id="AGNK02005231">
    <property type="status" value="NOT_ANNOTATED_CDS"/>
    <property type="molecule type" value="Genomic_DNA"/>
</dbReference>
<keyword evidence="1" id="KW-1133">Transmembrane helix</keyword>
<dbReference type="OMA" id="MHRYPAC"/>
<protein>
    <submittedName>
        <fullName evidence="2 3">Uncharacterized protein</fullName>
    </submittedName>
</protein>
<dbReference type="HOGENOM" id="CLU_020188_1_1_1"/>
<dbReference type="PANTHER" id="PTHR31549:SF265">
    <property type="match status" value="1"/>
</dbReference>